<evidence type="ECO:0000256" key="3">
    <source>
        <dbReference type="ARBA" id="ARBA00022870"/>
    </source>
</evidence>
<keyword evidence="3" id="KW-1043">Host membrane</keyword>
<sequence>MIYLYSGTPGSGKSYHASKEIYDNLFVNKNVIANFEINRAVARMTFLGYLKYKLHKRFNINFKKYNQYRKSGKFFYVDNSYMTPQFLLRYAQKFHKSRREGQTLVVIDECGVIFNPRSWDGKARMEWIKFFSMHRHYGFDFILISQSDRMIDRQIRCLLEYDVKHRDAKNFGFFGKLFSLFCKNHFFAGITYWYGIKEKVGIEFLLVRNRIFDLYDTFKVFNGEEQKQ</sequence>
<name>A0AAU8AW20_9VIRU</name>
<reference evidence="7" key="1">
    <citation type="submission" date="2024-03" db="EMBL/GenBank/DDBJ databases">
        <title>Diverse circular DNA viruses in blood, oral, and fecal samples of captive lemurs.</title>
        <authorList>
            <person name="Paietta E.N."/>
            <person name="Kraberger S."/>
            <person name="Lund M.C."/>
            <person name="Custer J.M."/>
            <person name="Vargas K.M."/>
            <person name="Ehmke E.E."/>
            <person name="Yoder A.D."/>
            <person name="Varsani A."/>
        </authorList>
    </citation>
    <scope>NUCLEOTIDE SEQUENCE</scope>
    <source>
        <strain evidence="7">Duke_21_16</strain>
    </source>
</reference>
<organism evidence="7">
    <name type="scientific">Dulem virus 51</name>
    <dbReference type="NCBI Taxonomy" id="3145762"/>
    <lineage>
        <taxon>Viruses</taxon>
        <taxon>Monodnaviria</taxon>
        <taxon>Loebvirae</taxon>
        <taxon>Hofneiviricota</taxon>
        <taxon>Faserviricetes</taxon>
        <taxon>Tubulavirales</taxon>
        <taxon>Inoviridae</taxon>
        <taxon>Inovirus</taxon>
    </lineage>
</organism>
<evidence type="ECO:0000259" key="6">
    <source>
        <dbReference type="Pfam" id="PF05707"/>
    </source>
</evidence>
<dbReference type="InterPro" id="IPR008900">
    <property type="entry name" value="Zot_N"/>
</dbReference>
<dbReference type="Gene3D" id="3.40.50.300">
    <property type="entry name" value="P-loop containing nucleotide triphosphate hydrolases"/>
    <property type="match status" value="1"/>
</dbReference>
<evidence type="ECO:0000256" key="4">
    <source>
        <dbReference type="ARBA" id="ARBA00022989"/>
    </source>
</evidence>
<dbReference type="InterPro" id="IPR027417">
    <property type="entry name" value="P-loop_NTPase"/>
</dbReference>
<protein>
    <submittedName>
        <fullName evidence="7">ZOT protein</fullName>
    </submittedName>
</protein>
<comment type="subcellular location">
    <subcellularLocation>
        <location evidence="1">Host membrane</location>
        <topology evidence="1">Single-pass membrane protein</topology>
    </subcellularLocation>
</comment>
<dbReference type="EMBL" id="PP511381">
    <property type="protein sequence ID" value="XCD03774.1"/>
    <property type="molecule type" value="Genomic_DNA"/>
</dbReference>
<proteinExistence type="predicted"/>
<evidence type="ECO:0000313" key="7">
    <source>
        <dbReference type="EMBL" id="XCD03774.1"/>
    </source>
</evidence>
<accession>A0AAU8AW20</accession>
<evidence type="ECO:0000256" key="5">
    <source>
        <dbReference type="ARBA" id="ARBA00023136"/>
    </source>
</evidence>
<evidence type="ECO:0000256" key="2">
    <source>
        <dbReference type="ARBA" id="ARBA00022692"/>
    </source>
</evidence>
<dbReference type="Pfam" id="PF05707">
    <property type="entry name" value="Zot"/>
    <property type="match status" value="1"/>
</dbReference>
<feature type="domain" description="Zona occludens toxin N-terminal" evidence="6">
    <location>
        <begin position="1"/>
        <end position="216"/>
    </location>
</feature>
<keyword evidence="4" id="KW-1133">Transmembrane helix</keyword>
<evidence type="ECO:0000256" key="1">
    <source>
        <dbReference type="ARBA" id="ARBA00004379"/>
    </source>
</evidence>
<dbReference type="SUPFAM" id="SSF52540">
    <property type="entry name" value="P-loop containing nucleoside triphosphate hydrolases"/>
    <property type="match status" value="1"/>
</dbReference>
<keyword evidence="2" id="KW-0812">Transmembrane</keyword>
<dbReference type="GO" id="GO:0033644">
    <property type="term" value="C:host cell membrane"/>
    <property type="evidence" value="ECO:0007669"/>
    <property type="project" value="UniProtKB-SubCell"/>
</dbReference>
<keyword evidence="5" id="KW-0472">Membrane</keyword>